<name>A0A1E3JRR1_9TREE</name>
<dbReference type="Gene3D" id="3.40.30.10">
    <property type="entry name" value="Glutaredoxin"/>
    <property type="match status" value="1"/>
</dbReference>
<dbReference type="AlphaFoldDB" id="A0A1E3JRR1"/>
<protein>
    <recommendedName>
        <fullName evidence="2">Thioredoxin domain-containing protein</fullName>
    </recommendedName>
</protein>
<dbReference type="Pfam" id="PF06110">
    <property type="entry name" value="TXD17-like_Trx"/>
    <property type="match status" value="1"/>
</dbReference>
<evidence type="ECO:0000313" key="4">
    <source>
        <dbReference type="Proteomes" id="UP000094819"/>
    </source>
</evidence>
<keyword evidence="4" id="KW-1185">Reference proteome</keyword>
<feature type="domain" description="Thioredoxin" evidence="2">
    <location>
        <begin position="15"/>
        <end position="96"/>
    </location>
</feature>
<dbReference type="PANTHER" id="PTHR12452:SF0">
    <property type="entry name" value="THIOREDOXIN DOMAIN-CONTAINING PROTEIN 17"/>
    <property type="match status" value="1"/>
</dbReference>
<accession>A0A1E3JRR1</accession>
<organism evidence="3 4">
    <name type="scientific">Cryptococcus wingfieldii CBS 7118</name>
    <dbReference type="NCBI Taxonomy" id="1295528"/>
    <lineage>
        <taxon>Eukaryota</taxon>
        <taxon>Fungi</taxon>
        <taxon>Dikarya</taxon>
        <taxon>Basidiomycota</taxon>
        <taxon>Agaricomycotina</taxon>
        <taxon>Tremellomycetes</taxon>
        <taxon>Tremellales</taxon>
        <taxon>Cryptococcaceae</taxon>
        <taxon>Cryptococcus</taxon>
    </lineage>
</organism>
<reference evidence="3 4" key="1">
    <citation type="submission" date="2016-06" db="EMBL/GenBank/DDBJ databases">
        <title>Evolution of pathogenesis and genome organization in the Tremellales.</title>
        <authorList>
            <person name="Cuomo C."/>
            <person name="Litvintseva A."/>
            <person name="Heitman J."/>
            <person name="Chen Y."/>
            <person name="Sun S."/>
            <person name="Springer D."/>
            <person name="Dromer F."/>
            <person name="Young S."/>
            <person name="Zeng Q."/>
            <person name="Chapman S."/>
            <person name="Gujja S."/>
            <person name="Saif S."/>
            <person name="Birren B."/>
        </authorList>
    </citation>
    <scope>NUCLEOTIDE SEQUENCE [LARGE SCALE GENOMIC DNA]</scope>
    <source>
        <strain evidence="3 4">CBS 7118</strain>
    </source>
</reference>
<comment type="caution">
    <text evidence="3">The sequence shown here is derived from an EMBL/GenBank/DDBJ whole genome shotgun (WGS) entry which is preliminary data.</text>
</comment>
<dbReference type="RefSeq" id="XP_019033619.1">
    <property type="nucleotide sequence ID" value="XM_019174567.1"/>
</dbReference>
<dbReference type="EMBL" id="AWGH01000005">
    <property type="protein sequence ID" value="ODO03568.1"/>
    <property type="molecule type" value="Genomic_DNA"/>
</dbReference>
<evidence type="ECO:0000259" key="2">
    <source>
        <dbReference type="Pfam" id="PF06110"/>
    </source>
</evidence>
<dbReference type="GeneID" id="30191629"/>
<dbReference type="Proteomes" id="UP000094819">
    <property type="component" value="Unassembled WGS sequence"/>
</dbReference>
<dbReference type="GO" id="GO:0005829">
    <property type="term" value="C:cytosol"/>
    <property type="evidence" value="ECO:0007669"/>
    <property type="project" value="TreeGrafter"/>
</dbReference>
<dbReference type="InterPro" id="IPR010357">
    <property type="entry name" value="TXNDC17_dom"/>
</dbReference>
<dbReference type="GO" id="GO:0047134">
    <property type="term" value="F:protein-disulfide reductase [NAD(P)H] activity"/>
    <property type="evidence" value="ECO:0007669"/>
    <property type="project" value="InterPro"/>
</dbReference>
<dbReference type="InterPro" id="IPR045108">
    <property type="entry name" value="TXNDC17-like"/>
</dbReference>
<sequence length="118" mass="12717">MPLTETTYPPPDSAIDSSSSPVFLIFYSNVEGGSMWCPHCRDVQGVVKAAFTGGSKPRGVVTYVGNYTQWKTPSHPARGKYGVKSVPTIIKFQNGKETGRATKADILDSGKFEAFLGV</sequence>
<gene>
    <name evidence="3" type="ORF">L198_02416</name>
</gene>
<proteinExistence type="inferred from homology"/>
<dbReference type="SUPFAM" id="SSF52833">
    <property type="entry name" value="Thioredoxin-like"/>
    <property type="match status" value="1"/>
</dbReference>
<evidence type="ECO:0000313" key="3">
    <source>
        <dbReference type="EMBL" id="ODO03568.1"/>
    </source>
</evidence>
<dbReference type="OrthoDB" id="78947at2759"/>
<evidence type="ECO:0000256" key="1">
    <source>
        <dbReference type="ARBA" id="ARBA00008987"/>
    </source>
</evidence>
<dbReference type="InterPro" id="IPR036249">
    <property type="entry name" value="Thioredoxin-like_sf"/>
</dbReference>
<comment type="similarity">
    <text evidence="1">Belongs to the thioredoxin family.</text>
</comment>
<dbReference type="PANTHER" id="PTHR12452">
    <property type="entry name" value="42-9-9 PROTEIN-RELATED"/>
    <property type="match status" value="1"/>
</dbReference>